<dbReference type="InterPro" id="IPR012340">
    <property type="entry name" value="NA-bd_OB-fold"/>
</dbReference>
<evidence type="ECO:0000313" key="7">
    <source>
        <dbReference type="EMBL" id="MFC6671559.1"/>
    </source>
</evidence>
<evidence type="ECO:0000259" key="6">
    <source>
        <dbReference type="PROSITE" id="PS50160"/>
    </source>
</evidence>
<evidence type="ECO:0000256" key="2">
    <source>
        <dbReference type="ARBA" id="ARBA00012727"/>
    </source>
</evidence>
<evidence type="ECO:0000256" key="4">
    <source>
        <dbReference type="ARBA" id="ARBA00034003"/>
    </source>
</evidence>
<dbReference type="EMBL" id="JBHSWE010000001">
    <property type="protein sequence ID" value="MFC6671559.1"/>
    <property type="molecule type" value="Genomic_DNA"/>
</dbReference>
<evidence type="ECO:0000256" key="5">
    <source>
        <dbReference type="SAM" id="MobiDB-lite"/>
    </source>
</evidence>
<dbReference type="InterPro" id="IPR050191">
    <property type="entry name" value="ATP-dep_DNA_ligase"/>
</dbReference>
<dbReference type="Gene3D" id="3.30.1490.70">
    <property type="match status" value="1"/>
</dbReference>
<evidence type="ECO:0000256" key="1">
    <source>
        <dbReference type="ARBA" id="ARBA00007572"/>
    </source>
</evidence>
<dbReference type="Gene3D" id="2.40.50.140">
    <property type="entry name" value="Nucleic acid-binding proteins"/>
    <property type="match status" value="1"/>
</dbReference>
<dbReference type="InterPro" id="IPR012309">
    <property type="entry name" value="DNA_ligase_ATP-dep_C"/>
</dbReference>
<gene>
    <name evidence="7" type="primary">ligD</name>
    <name evidence="7" type="ORF">ACFQDL_16890</name>
</gene>
<evidence type="ECO:0000256" key="3">
    <source>
        <dbReference type="ARBA" id="ARBA00022598"/>
    </source>
</evidence>
<dbReference type="SUPFAM" id="SSF56091">
    <property type="entry name" value="DNA ligase/mRNA capping enzyme, catalytic domain"/>
    <property type="match status" value="1"/>
</dbReference>
<dbReference type="RefSeq" id="WP_379910062.1">
    <property type="nucleotide sequence ID" value="NZ_JBHSWE010000001.1"/>
</dbReference>
<dbReference type="SUPFAM" id="SSF50249">
    <property type="entry name" value="Nucleic acid-binding proteins"/>
    <property type="match status" value="1"/>
</dbReference>
<evidence type="ECO:0000313" key="8">
    <source>
        <dbReference type="Proteomes" id="UP001596422"/>
    </source>
</evidence>
<dbReference type="CDD" id="cd07906">
    <property type="entry name" value="Adenylation_DNA_ligase_LigD_LigC"/>
    <property type="match status" value="1"/>
</dbReference>
<dbReference type="Pfam" id="PF04679">
    <property type="entry name" value="DNA_ligase_A_C"/>
    <property type="match status" value="1"/>
</dbReference>
<dbReference type="NCBIfam" id="TIGR02779">
    <property type="entry name" value="NHEJ_ligase_lig"/>
    <property type="match status" value="1"/>
</dbReference>
<keyword evidence="3 7" id="KW-0436">Ligase</keyword>
<feature type="region of interest" description="Disordered" evidence="5">
    <location>
        <begin position="1"/>
        <end position="22"/>
    </location>
</feature>
<name>A0ABW2A2H3_9GAMM</name>
<dbReference type="PANTHER" id="PTHR45674:SF4">
    <property type="entry name" value="DNA LIGASE 1"/>
    <property type="match status" value="1"/>
</dbReference>
<dbReference type="PROSITE" id="PS50160">
    <property type="entry name" value="DNA_LIGASE_A3"/>
    <property type="match status" value="1"/>
</dbReference>
<dbReference type="InterPro" id="IPR014146">
    <property type="entry name" value="LigD_ligase_dom"/>
</dbReference>
<dbReference type="Pfam" id="PF01068">
    <property type="entry name" value="DNA_ligase_A_M"/>
    <property type="match status" value="1"/>
</dbReference>
<dbReference type="Proteomes" id="UP001596422">
    <property type="component" value="Unassembled WGS sequence"/>
</dbReference>
<sequence>MSARKVPLPDSEREDVKTAAQRDGCEPMLAVLTEDRFSDPDWLYERKLDGERLLALRDQDRVRLMTRNRKEVSATYPELAEAIACQPARDFVVDGEVVAFDGAVTSFSRLQQRMQIRDAEKARASGVRVYLYLFDLLRVSGRNIEAMPLRERKRLLRETIGFDDPLRYTPHRNENGEACYRTACEKGWEGIIAKRADAPYHHGRSRDWLKFKCSSGQEFVIGGFTRPQGEREGFGALLLGYYEDGALRYAGKVGTGFDDAFLQDFRKRLDRRRRDSSPFELTPDEADALWVRPDLVAEIGFTEWTQGGKLRHPRFLGLRRDKAAEEVVRETPS</sequence>
<reference evidence="8" key="1">
    <citation type="journal article" date="2019" name="Int. J. Syst. Evol. Microbiol.">
        <title>The Global Catalogue of Microorganisms (GCM) 10K type strain sequencing project: providing services to taxonomists for standard genome sequencing and annotation.</title>
        <authorList>
            <consortium name="The Broad Institute Genomics Platform"/>
            <consortium name="The Broad Institute Genome Sequencing Center for Infectious Disease"/>
            <person name="Wu L."/>
            <person name="Ma J."/>
        </authorList>
    </citation>
    <scope>NUCLEOTIDE SEQUENCE [LARGE SCALE GENOMIC DNA]</scope>
    <source>
        <strain evidence="8">NBRC 111756</strain>
    </source>
</reference>
<organism evidence="7 8">
    <name type="scientific">Marinobacterium aestuariivivens</name>
    <dbReference type="NCBI Taxonomy" id="1698799"/>
    <lineage>
        <taxon>Bacteria</taxon>
        <taxon>Pseudomonadati</taxon>
        <taxon>Pseudomonadota</taxon>
        <taxon>Gammaproteobacteria</taxon>
        <taxon>Oceanospirillales</taxon>
        <taxon>Oceanospirillaceae</taxon>
        <taxon>Marinobacterium</taxon>
    </lineage>
</organism>
<comment type="similarity">
    <text evidence="1">Belongs to the ATP-dependent DNA ligase family.</text>
</comment>
<accession>A0ABW2A2H3</accession>
<dbReference type="EC" id="6.5.1.1" evidence="2"/>
<feature type="domain" description="ATP-dependent DNA ligase family profile" evidence="6">
    <location>
        <begin position="122"/>
        <end position="212"/>
    </location>
</feature>
<dbReference type="PANTHER" id="PTHR45674">
    <property type="entry name" value="DNA LIGASE 1/3 FAMILY MEMBER"/>
    <property type="match status" value="1"/>
</dbReference>
<proteinExistence type="inferred from homology"/>
<comment type="caution">
    <text evidence="7">The sequence shown here is derived from an EMBL/GenBank/DDBJ whole genome shotgun (WGS) entry which is preliminary data.</text>
</comment>
<dbReference type="InterPro" id="IPR012310">
    <property type="entry name" value="DNA_ligase_ATP-dep_cent"/>
</dbReference>
<protein>
    <recommendedName>
        <fullName evidence="2">DNA ligase (ATP)</fullName>
        <ecNumber evidence="2">6.5.1.1</ecNumber>
    </recommendedName>
</protein>
<dbReference type="GO" id="GO:0016874">
    <property type="term" value="F:ligase activity"/>
    <property type="evidence" value="ECO:0007669"/>
    <property type="project" value="UniProtKB-KW"/>
</dbReference>
<dbReference type="Gene3D" id="3.30.470.30">
    <property type="entry name" value="DNA ligase/mRNA capping enzyme"/>
    <property type="match status" value="1"/>
</dbReference>
<keyword evidence="8" id="KW-1185">Reference proteome</keyword>
<dbReference type="CDD" id="cd07971">
    <property type="entry name" value="OBF_DNA_ligase_LigD"/>
    <property type="match status" value="1"/>
</dbReference>
<comment type="catalytic activity">
    <reaction evidence="4">
        <text>ATP + (deoxyribonucleotide)n-3'-hydroxyl + 5'-phospho-(deoxyribonucleotide)m = (deoxyribonucleotide)n+m + AMP + diphosphate.</text>
        <dbReference type="EC" id="6.5.1.1"/>
    </reaction>
</comment>